<dbReference type="GO" id="GO:0008270">
    <property type="term" value="F:zinc ion binding"/>
    <property type="evidence" value="ECO:0007669"/>
    <property type="project" value="UniProtKB-UniRule"/>
</dbReference>
<keyword evidence="3" id="KW-0677">Repeat</keyword>
<feature type="domain" description="C2H2-type" evidence="12">
    <location>
        <begin position="326"/>
        <end position="353"/>
    </location>
</feature>
<evidence type="ECO:0000256" key="7">
    <source>
        <dbReference type="ARBA" id="ARBA00023163"/>
    </source>
</evidence>
<dbReference type="PANTHER" id="PTHR47772:SF13">
    <property type="entry name" value="GASTRULA ZINC FINGER PROTEIN XLCGF49.1-LIKE-RELATED"/>
    <property type="match status" value="1"/>
</dbReference>
<dbReference type="Pfam" id="PF07776">
    <property type="entry name" value="zf-AD"/>
    <property type="match status" value="1"/>
</dbReference>
<dbReference type="Pfam" id="PF00096">
    <property type="entry name" value="zf-C2H2"/>
    <property type="match status" value="3"/>
</dbReference>
<organism evidence="14 15">
    <name type="scientific">Drosophila gunungcola</name>
    <name type="common">fruit fly</name>
    <dbReference type="NCBI Taxonomy" id="103775"/>
    <lineage>
        <taxon>Eukaryota</taxon>
        <taxon>Metazoa</taxon>
        <taxon>Ecdysozoa</taxon>
        <taxon>Arthropoda</taxon>
        <taxon>Hexapoda</taxon>
        <taxon>Insecta</taxon>
        <taxon>Pterygota</taxon>
        <taxon>Neoptera</taxon>
        <taxon>Endopterygota</taxon>
        <taxon>Diptera</taxon>
        <taxon>Brachycera</taxon>
        <taxon>Muscomorpha</taxon>
        <taxon>Ephydroidea</taxon>
        <taxon>Drosophilidae</taxon>
        <taxon>Drosophila</taxon>
        <taxon>Sophophora</taxon>
    </lineage>
</organism>
<evidence type="ECO:0000256" key="10">
    <source>
        <dbReference type="PROSITE-ProRule" id="PRU01263"/>
    </source>
</evidence>
<keyword evidence="4 9" id="KW-0863">Zinc-finger</keyword>
<proteinExistence type="predicted"/>
<keyword evidence="8" id="KW-0539">Nucleus</keyword>
<dbReference type="EMBL" id="JAMKOV010000001">
    <property type="protein sequence ID" value="KAI8045904.1"/>
    <property type="molecule type" value="Genomic_DNA"/>
</dbReference>
<accession>A0A9Q0BW15</accession>
<sequence>MEDLCRICGVHSQTLVAIFVEHERQELEEQVEPNLADMVKTCADVQLDPGDSLPQNICIACVHDARTAYGFKRRCEESYRKFYLAICDRQLVKEEPMGNYLDIEELFHSDLDLKEEFIDESPQEATSQEELHKIVTKPKPKTGRKPKVTKKQSFKCELCTKEFRHQRVLLEHMKVHSNSHVCQTCEERFLFKTDLDKHQCYRTSDSTIECPICLKVFSTTRSRDSHKCQEVNERSFQCPHCPQTFTHNHILKAHLSIHPAEEYSQGNGPHKCSHCHVGFTNKSALQVHIHAHMGQRPHTCPFCASSFRSKQVLQVHIRTHTGEKPYKCPHCPKNFSDHNNLAKHRRRHTDERPYKCSICLQDFREKHHLKRHFLGKHRDSDQELQLK</sequence>
<keyword evidence="6" id="KW-0805">Transcription regulation</keyword>
<dbReference type="SMART" id="SM00355">
    <property type="entry name" value="ZnF_C2H2"/>
    <property type="match status" value="6"/>
</dbReference>
<evidence type="ECO:0000256" key="11">
    <source>
        <dbReference type="SAM" id="MobiDB-lite"/>
    </source>
</evidence>
<comment type="caution">
    <text evidence="14">The sequence shown here is derived from an EMBL/GenBank/DDBJ whole genome shotgun (WGS) entry which is preliminary data.</text>
</comment>
<feature type="binding site" evidence="10">
    <location>
        <position position="8"/>
    </location>
    <ligand>
        <name>Zn(2+)</name>
        <dbReference type="ChEBI" id="CHEBI:29105"/>
    </ligand>
</feature>
<dbReference type="InterPro" id="IPR050636">
    <property type="entry name" value="C2H2-ZF_domain-containing"/>
</dbReference>
<feature type="domain" description="C2H2-type" evidence="12">
    <location>
        <begin position="298"/>
        <end position="325"/>
    </location>
</feature>
<dbReference type="InterPro" id="IPR036236">
    <property type="entry name" value="Znf_C2H2_sf"/>
</dbReference>
<evidence type="ECO:0000256" key="1">
    <source>
        <dbReference type="ARBA" id="ARBA00004123"/>
    </source>
</evidence>
<feature type="domain" description="C2H2-type" evidence="12">
    <location>
        <begin position="354"/>
        <end position="382"/>
    </location>
</feature>
<dbReference type="Proteomes" id="UP001059596">
    <property type="component" value="Chromosome 3R"/>
</dbReference>
<dbReference type="SMART" id="SM00868">
    <property type="entry name" value="zf-AD"/>
    <property type="match status" value="1"/>
</dbReference>
<comment type="subcellular location">
    <subcellularLocation>
        <location evidence="1">Nucleus</location>
    </subcellularLocation>
</comment>
<feature type="domain" description="C2H2-type" evidence="12">
    <location>
        <begin position="270"/>
        <end position="297"/>
    </location>
</feature>
<evidence type="ECO:0000256" key="5">
    <source>
        <dbReference type="ARBA" id="ARBA00022833"/>
    </source>
</evidence>
<keyword evidence="5 10" id="KW-0862">Zinc</keyword>
<evidence type="ECO:0000313" key="14">
    <source>
        <dbReference type="EMBL" id="KAI8045904.1"/>
    </source>
</evidence>
<evidence type="ECO:0000256" key="8">
    <source>
        <dbReference type="ARBA" id="ARBA00023242"/>
    </source>
</evidence>
<evidence type="ECO:0000313" key="15">
    <source>
        <dbReference type="Proteomes" id="UP001059596"/>
    </source>
</evidence>
<evidence type="ECO:0000259" key="13">
    <source>
        <dbReference type="PROSITE" id="PS51915"/>
    </source>
</evidence>
<dbReference type="FunFam" id="3.30.160.60:FF:002343">
    <property type="entry name" value="Zinc finger protein 33A"/>
    <property type="match status" value="1"/>
</dbReference>
<dbReference type="PROSITE" id="PS51915">
    <property type="entry name" value="ZAD"/>
    <property type="match status" value="1"/>
</dbReference>
<dbReference type="AlphaFoldDB" id="A0A9Q0BW15"/>
<feature type="binding site" evidence="10">
    <location>
        <position position="61"/>
    </location>
    <ligand>
        <name>Zn(2+)</name>
        <dbReference type="ChEBI" id="CHEBI:29105"/>
    </ligand>
</feature>
<feature type="compositionally biased region" description="Basic residues" evidence="11">
    <location>
        <begin position="134"/>
        <end position="148"/>
    </location>
</feature>
<dbReference type="GO" id="GO:0005634">
    <property type="term" value="C:nucleus"/>
    <property type="evidence" value="ECO:0007669"/>
    <property type="project" value="UniProtKB-SubCell"/>
</dbReference>
<reference evidence="14" key="1">
    <citation type="journal article" date="2023" name="Genome Biol. Evol.">
        <title>Long-read-based Genome Assembly of Drosophila gunungcola Reveals Fewer Chemosensory Genes in Flower-breeding Species.</title>
        <authorList>
            <person name="Negi A."/>
            <person name="Liao B.Y."/>
            <person name="Yeh S.D."/>
        </authorList>
    </citation>
    <scope>NUCLEOTIDE SEQUENCE</scope>
    <source>
        <strain evidence="14">Sukarami</strain>
    </source>
</reference>
<evidence type="ECO:0000256" key="9">
    <source>
        <dbReference type="PROSITE-ProRule" id="PRU00042"/>
    </source>
</evidence>
<evidence type="ECO:0000256" key="2">
    <source>
        <dbReference type="ARBA" id="ARBA00022723"/>
    </source>
</evidence>
<dbReference type="SUPFAM" id="SSF57667">
    <property type="entry name" value="beta-beta-alpha zinc fingers"/>
    <property type="match status" value="4"/>
</dbReference>
<dbReference type="InterPro" id="IPR012934">
    <property type="entry name" value="Znf_AD"/>
</dbReference>
<evidence type="ECO:0000256" key="3">
    <source>
        <dbReference type="ARBA" id="ARBA00022737"/>
    </source>
</evidence>
<evidence type="ECO:0000256" key="6">
    <source>
        <dbReference type="ARBA" id="ARBA00023015"/>
    </source>
</evidence>
<feature type="binding site" evidence="10">
    <location>
        <position position="5"/>
    </location>
    <ligand>
        <name>Zn(2+)</name>
        <dbReference type="ChEBI" id="CHEBI:29105"/>
    </ligand>
</feature>
<evidence type="ECO:0000256" key="4">
    <source>
        <dbReference type="ARBA" id="ARBA00022771"/>
    </source>
</evidence>
<protein>
    <submittedName>
        <fullName evidence="14">Uncharacterized protein</fullName>
    </submittedName>
</protein>
<feature type="region of interest" description="Disordered" evidence="11">
    <location>
        <begin position="121"/>
        <end position="148"/>
    </location>
</feature>
<name>A0A9Q0BW15_9MUSC</name>
<feature type="domain" description="ZAD" evidence="13">
    <location>
        <begin position="3"/>
        <end position="85"/>
    </location>
</feature>
<dbReference type="PANTHER" id="PTHR47772">
    <property type="entry name" value="ZINC FINGER PROTEIN 200"/>
    <property type="match status" value="1"/>
</dbReference>
<dbReference type="GO" id="GO:0006355">
    <property type="term" value="P:regulation of DNA-templated transcription"/>
    <property type="evidence" value="ECO:0007669"/>
    <property type="project" value="UniProtKB-ARBA"/>
</dbReference>
<dbReference type="Gene3D" id="3.40.1800.20">
    <property type="match status" value="1"/>
</dbReference>
<evidence type="ECO:0000259" key="12">
    <source>
        <dbReference type="PROSITE" id="PS50157"/>
    </source>
</evidence>
<dbReference type="Gene3D" id="3.30.160.60">
    <property type="entry name" value="Classic Zinc Finger"/>
    <property type="match status" value="6"/>
</dbReference>
<dbReference type="OrthoDB" id="8895262at2759"/>
<feature type="domain" description="C2H2-type" evidence="12">
    <location>
        <begin position="154"/>
        <end position="181"/>
    </location>
</feature>
<keyword evidence="15" id="KW-1185">Reference proteome</keyword>
<gene>
    <name evidence="14" type="ORF">M5D96_002093</name>
</gene>
<dbReference type="InterPro" id="IPR013087">
    <property type="entry name" value="Znf_C2H2_type"/>
</dbReference>
<dbReference type="PROSITE" id="PS50157">
    <property type="entry name" value="ZINC_FINGER_C2H2_2"/>
    <property type="match status" value="6"/>
</dbReference>
<feature type="domain" description="C2H2-type" evidence="12">
    <location>
        <begin position="236"/>
        <end position="263"/>
    </location>
</feature>
<dbReference type="FunFam" id="3.30.160.60:FF:000110">
    <property type="entry name" value="Zinc finger protein-like"/>
    <property type="match status" value="1"/>
</dbReference>
<dbReference type="PROSITE" id="PS00028">
    <property type="entry name" value="ZINC_FINGER_C2H2_1"/>
    <property type="match status" value="6"/>
</dbReference>
<dbReference type="SUPFAM" id="SSF57716">
    <property type="entry name" value="Glucocorticoid receptor-like (DNA-binding domain)"/>
    <property type="match status" value="1"/>
</dbReference>
<feature type="binding site" evidence="10">
    <location>
        <position position="58"/>
    </location>
    <ligand>
        <name>Zn(2+)</name>
        <dbReference type="ChEBI" id="CHEBI:29105"/>
    </ligand>
</feature>
<keyword evidence="2 10" id="KW-0479">Metal-binding</keyword>
<keyword evidence="7" id="KW-0804">Transcription</keyword>
<dbReference type="GO" id="GO:0003677">
    <property type="term" value="F:DNA binding"/>
    <property type="evidence" value="ECO:0007669"/>
    <property type="project" value="UniProtKB-ARBA"/>
</dbReference>